<evidence type="ECO:0000256" key="1">
    <source>
        <dbReference type="ARBA" id="ARBA00005486"/>
    </source>
</evidence>
<dbReference type="OrthoDB" id="498590at2759"/>
<dbReference type="GO" id="GO:0000785">
    <property type="term" value="C:chromatin"/>
    <property type="evidence" value="ECO:0007669"/>
    <property type="project" value="TreeGrafter"/>
</dbReference>
<dbReference type="PROSITE" id="PS51425">
    <property type="entry name" value="SCD"/>
    <property type="match status" value="1"/>
</dbReference>
<comment type="similarity">
    <text evidence="1">Belongs to the SCC3 family.</text>
</comment>
<dbReference type="GO" id="GO:0034089">
    <property type="term" value="P:establishment of meiotic sister chromatid cohesion"/>
    <property type="evidence" value="ECO:0007669"/>
    <property type="project" value="TreeGrafter"/>
</dbReference>
<dbReference type="PANTHER" id="PTHR11199:SF8">
    <property type="entry name" value="COHESIN SUBUNIT SA-3"/>
    <property type="match status" value="1"/>
</dbReference>
<dbReference type="InterPro" id="IPR016024">
    <property type="entry name" value="ARM-type_fold"/>
</dbReference>
<reference evidence="4" key="1">
    <citation type="submission" date="2025-08" db="UniProtKB">
        <authorList>
            <consortium name="Ensembl"/>
        </authorList>
    </citation>
    <scope>IDENTIFICATION</scope>
</reference>
<dbReference type="Ensembl" id="ENSNNAT00000020628.1">
    <property type="protein sequence ID" value="ENSNNAP00000019652.1"/>
    <property type="gene ID" value="ENSNNAG00000013099.1"/>
</dbReference>
<reference evidence="4" key="2">
    <citation type="submission" date="2025-09" db="UniProtKB">
        <authorList>
            <consortium name="Ensembl"/>
        </authorList>
    </citation>
    <scope>IDENTIFICATION</scope>
</reference>
<dbReference type="Pfam" id="PF21581">
    <property type="entry name" value="SCD"/>
    <property type="match status" value="1"/>
</dbReference>
<dbReference type="InterPro" id="IPR020839">
    <property type="entry name" value="SCD"/>
</dbReference>
<evidence type="ECO:0000259" key="3">
    <source>
        <dbReference type="PROSITE" id="PS51425"/>
    </source>
</evidence>
<evidence type="ECO:0000313" key="4">
    <source>
        <dbReference type="Ensembl" id="ENSNNAP00000019652.1"/>
    </source>
</evidence>
<dbReference type="GO" id="GO:0030893">
    <property type="term" value="C:meiotic cohesin complex"/>
    <property type="evidence" value="ECO:0007669"/>
    <property type="project" value="TreeGrafter"/>
</dbReference>
<dbReference type="Proteomes" id="UP000694559">
    <property type="component" value="Unplaced"/>
</dbReference>
<evidence type="ECO:0000313" key="5">
    <source>
        <dbReference type="Proteomes" id="UP000694559"/>
    </source>
</evidence>
<keyword evidence="5" id="KW-1185">Reference proteome</keyword>
<dbReference type="GO" id="GO:0003682">
    <property type="term" value="F:chromatin binding"/>
    <property type="evidence" value="ECO:0007669"/>
    <property type="project" value="TreeGrafter"/>
</dbReference>
<name>A0A8C6XWU0_NAJNA</name>
<dbReference type="GO" id="GO:0005634">
    <property type="term" value="C:nucleus"/>
    <property type="evidence" value="ECO:0007669"/>
    <property type="project" value="TreeGrafter"/>
</dbReference>
<organism evidence="4 5">
    <name type="scientific">Naja naja</name>
    <name type="common">Indian cobra</name>
    <dbReference type="NCBI Taxonomy" id="35670"/>
    <lineage>
        <taxon>Eukaryota</taxon>
        <taxon>Metazoa</taxon>
        <taxon>Chordata</taxon>
        <taxon>Craniata</taxon>
        <taxon>Vertebrata</taxon>
        <taxon>Euteleostomi</taxon>
        <taxon>Lepidosauria</taxon>
        <taxon>Squamata</taxon>
        <taxon>Bifurcata</taxon>
        <taxon>Unidentata</taxon>
        <taxon>Episquamata</taxon>
        <taxon>Toxicofera</taxon>
        <taxon>Serpentes</taxon>
        <taxon>Colubroidea</taxon>
        <taxon>Elapidae</taxon>
        <taxon>Elapinae</taxon>
        <taxon>Naja</taxon>
    </lineage>
</organism>
<dbReference type="GeneTree" id="ENSGT00950000182972"/>
<sequence length="119" mass="13973">MFLLGLREKKYLLTPHRLQEGIWTLIAAPVVCFPRDVLPEIRAICIGELGQWIQHYTTSFLTDGYLKYIGWSLHDKQREVRLRCLFALQGLYCSPETASQMELFTSRFKVNSRNISHWL</sequence>
<feature type="domain" description="SCD" evidence="3">
    <location>
        <begin position="30"/>
        <end position="115"/>
    </location>
</feature>
<keyword evidence="2" id="KW-0539">Nucleus</keyword>
<dbReference type="OMA" id="YGHRDTA"/>
<dbReference type="PANTHER" id="PTHR11199">
    <property type="entry name" value="STROMAL ANTIGEN"/>
    <property type="match status" value="1"/>
</dbReference>
<accession>A0A8C6XWU0</accession>
<proteinExistence type="inferred from homology"/>
<dbReference type="AlphaFoldDB" id="A0A8C6XWU0"/>
<dbReference type="SUPFAM" id="SSF48371">
    <property type="entry name" value="ARM repeat"/>
    <property type="match status" value="1"/>
</dbReference>
<dbReference type="InterPro" id="IPR039662">
    <property type="entry name" value="Cohesin_Scc3/SA"/>
</dbReference>
<evidence type="ECO:0000256" key="2">
    <source>
        <dbReference type="ARBA" id="ARBA00023242"/>
    </source>
</evidence>
<protein>
    <recommendedName>
        <fullName evidence="3">SCD domain-containing protein</fullName>
    </recommendedName>
</protein>